<reference evidence="1" key="4">
    <citation type="submission" date="2019-03" db="UniProtKB">
        <authorList>
            <consortium name="EnsemblPlants"/>
        </authorList>
    </citation>
    <scope>IDENTIFICATION</scope>
</reference>
<name>A0A453RGD4_AEGTS</name>
<keyword evidence="2" id="KW-1185">Reference proteome</keyword>
<accession>A0A453RGD4</accession>
<protein>
    <submittedName>
        <fullName evidence="1">Uncharacterized protein</fullName>
    </submittedName>
</protein>
<organism evidence="1 2">
    <name type="scientific">Aegilops tauschii subsp. strangulata</name>
    <name type="common">Goatgrass</name>
    <dbReference type="NCBI Taxonomy" id="200361"/>
    <lineage>
        <taxon>Eukaryota</taxon>
        <taxon>Viridiplantae</taxon>
        <taxon>Streptophyta</taxon>
        <taxon>Embryophyta</taxon>
        <taxon>Tracheophyta</taxon>
        <taxon>Spermatophyta</taxon>
        <taxon>Magnoliopsida</taxon>
        <taxon>Liliopsida</taxon>
        <taxon>Poales</taxon>
        <taxon>Poaceae</taxon>
        <taxon>BOP clade</taxon>
        <taxon>Pooideae</taxon>
        <taxon>Triticodae</taxon>
        <taxon>Triticeae</taxon>
        <taxon>Triticinae</taxon>
        <taxon>Aegilops</taxon>
    </lineage>
</organism>
<dbReference type="Proteomes" id="UP000015105">
    <property type="component" value="Chromosome 7D"/>
</dbReference>
<reference evidence="1" key="3">
    <citation type="journal article" date="2017" name="Nature">
        <title>Genome sequence of the progenitor of the wheat D genome Aegilops tauschii.</title>
        <authorList>
            <person name="Luo M.C."/>
            <person name="Gu Y.Q."/>
            <person name="Puiu D."/>
            <person name="Wang H."/>
            <person name="Twardziok S.O."/>
            <person name="Deal K.R."/>
            <person name="Huo N."/>
            <person name="Zhu T."/>
            <person name="Wang L."/>
            <person name="Wang Y."/>
            <person name="McGuire P.E."/>
            <person name="Liu S."/>
            <person name="Long H."/>
            <person name="Ramasamy R.K."/>
            <person name="Rodriguez J.C."/>
            <person name="Van S.L."/>
            <person name="Yuan L."/>
            <person name="Wang Z."/>
            <person name="Xia Z."/>
            <person name="Xiao L."/>
            <person name="Anderson O.D."/>
            <person name="Ouyang S."/>
            <person name="Liang Y."/>
            <person name="Zimin A.V."/>
            <person name="Pertea G."/>
            <person name="Qi P."/>
            <person name="Bennetzen J.L."/>
            <person name="Dai X."/>
            <person name="Dawson M.W."/>
            <person name="Muller H.G."/>
            <person name="Kugler K."/>
            <person name="Rivarola-Duarte L."/>
            <person name="Spannagl M."/>
            <person name="Mayer K.F.X."/>
            <person name="Lu F.H."/>
            <person name="Bevan M.W."/>
            <person name="Leroy P."/>
            <person name="Li P."/>
            <person name="You F.M."/>
            <person name="Sun Q."/>
            <person name="Liu Z."/>
            <person name="Lyons E."/>
            <person name="Wicker T."/>
            <person name="Salzberg S.L."/>
            <person name="Devos K.M."/>
            <person name="Dvorak J."/>
        </authorList>
    </citation>
    <scope>NUCLEOTIDE SEQUENCE [LARGE SCALE GENOMIC DNA]</scope>
    <source>
        <strain evidence="1">cv. AL8/78</strain>
    </source>
</reference>
<dbReference type="AlphaFoldDB" id="A0A453RGD4"/>
<dbReference type="Gramene" id="AET7Gv20573000.1">
    <property type="protein sequence ID" value="AET7Gv20573000.1"/>
    <property type="gene ID" value="AET7Gv20573000"/>
</dbReference>
<reference evidence="2" key="1">
    <citation type="journal article" date="2014" name="Science">
        <title>Ancient hybridizations among the ancestral genomes of bread wheat.</title>
        <authorList>
            <consortium name="International Wheat Genome Sequencing Consortium,"/>
            <person name="Marcussen T."/>
            <person name="Sandve S.R."/>
            <person name="Heier L."/>
            <person name="Spannagl M."/>
            <person name="Pfeifer M."/>
            <person name="Jakobsen K.S."/>
            <person name="Wulff B.B."/>
            <person name="Steuernagel B."/>
            <person name="Mayer K.F."/>
            <person name="Olsen O.A."/>
        </authorList>
    </citation>
    <scope>NUCLEOTIDE SEQUENCE [LARGE SCALE GENOMIC DNA]</scope>
    <source>
        <strain evidence="2">cv. AL8/78</strain>
    </source>
</reference>
<sequence>MEAEAEAAALSQLQLQLLALVSDLRLTRVSHRTTF</sequence>
<evidence type="ECO:0000313" key="2">
    <source>
        <dbReference type="Proteomes" id="UP000015105"/>
    </source>
</evidence>
<reference evidence="2" key="2">
    <citation type="journal article" date="2017" name="Nat. Plants">
        <title>The Aegilops tauschii genome reveals multiple impacts of transposons.</title>
        <authorList>
            <person name="Zhao G."/>
            <person name="Zou C."/>
            <person name="Li K."/>
            <person name="Wang K."/>
            <person name="Li T."/>
            <person name="Gao L."/>
            <person name="Zhang X."/>
            <person name="Wang H."/>
            <person name="Yang Z."/>
            <person name="Liu X."/>
            <person name="Jiang W."/>
            <person name="Mao L."/>
            <person name="Kong X."/>
            <person name="Jiao Y."/>
            <person name="Jia J."/>
        </authorList>
    </citation>
    <scope>NUCLEOTIDE SEQUENCE [LARGE SCALE GENOMIC DNA]</scope>
    <source>
        <strain evidence="2">cv. AL8/78</strain>
    </source>
</reference>
<reference evidence="1" key="5">
    <citation type="journal article" date="2021" name="G3 (Bethesda)">
        <title>Aegilops tauschii genome assembly Aet v5.0 features greater sequence contiguity and improved annotation.</title>
        <authorList>
            <person name="Wang L."/>
            <person name="Zhu T."/>
            <person name="Rodriguez J.C."/>
            <person name="Deal K.R."/>
            <person name="Dubcovsky J."/>
            <person name="McGuire P.E."/>
            <person name="Lux T."/>
            <person name="Spannagl M."/>
            <person name="Mayer K.F.X."/>
            <person name="Baldrich P."/>
            <person name="Meyers B.C."/>
            <person name="Huo N."/>
            <person name="Gu Y.Q."/>
            <person name="Zhou H."/>
            <person name="Devos K.M."/>
            <person name="Bennetzen J.L."/>
            <person name="Unver T."/>
            <person name="Budak H."/>
            <person name="Gulick P.J."/>
            <person name="Galiba G."/>
            <person name="Kalapos B."/>
            <person name="Nelson D.R."/>
            <person name="Li P."/>
            <person name="You F.M."/>
            <person name="Luo M.C."/>
            <person name="Dvorak J."/>
        </authorList>
    </citation>
    <scope>NUCLEOTIDE SEQUENCE [LARGE SCALE GENOMIC DNA]</scope>
    <source>
        <strain evidence="1">cv. AL8/78</strain>
    </source>
</reference>
<dbReference type="EnsemblPlants" id="AET7Gv20573000.1">
    <property type="protein sequence ID" value="AET7Gv20573000.1"/>
    <property type="gene ID" value="AET7Gv20573000"/>
</dbReference>
<evidence type="ECO:0000313" key="1">
    <source>
        <dbReference type="EnsemblPlants" id="AET7Gv20573000.1"/>
    </source>
</evidence>
<proteinExistence type="predicted"/>